<sequence length="149" mass="16819">MKIYVIALLVLTASISLTLGSSLPRTYDDWAKIRRTCYQLLRTSAEVRERVERRQYDDDAETHCLVRCSGIIAGMYDDVTGTNMEAAATLAEATAKLAKGENGFEKFRTAYEECAAGIKPEDYGDDYCKKSYGLTLCSWAAWRKHIRKL</sequence>
<dbReference type="GO" id="GO:0005615">
    <property type="term" value="C:extracellular space"/>
    <property type="evidence" value="ECO:0007669"/>
    <property type="project" value="TreeGrafter"/>
</dbReference>
<evidence type="ECO:0000256" key="4">
    <source>
        <dbReference type="ARBA" id="ARBA00022729"/>
    </source>
</evidence>
<dbReference type="GO" id="GO:0007608">
    <property type="term" value="P:sensory perception of smell"/>
    <property type="evidence" value="ECO:0007669"/>
    <property type="project" value="TreeGrafter"/>
</dbReference>
<dbReference type="InterPro" id="IPR006170">
    <property type="entry name" value="PBP/GOBP"/>
</dbReference>
<keyword evidence="3" id="KW-0964">Secreted</keyword>
<protein>
    <submittedName>
        <fullName evidence="7">Putative salivary odorant binding protein 1</fullName>
    </submittedName>
</protein>
<dbReference type="PANTHER" id="PTHR11857:SF46">
    <property type="entry name" value="GENERAL ODORANT-BINDING PROTEIN 99A-RELATED"/>
    <property type="match status" value="1"/>
</dbReference>
<comment type="subcellular location">
    <subcellularLocation>
        <location evidence="1">Secreted</location>
    </subcellularLocation>
</comment>
<feature type="signal peptide" evidence="6">
    <location>
        <begin position="1"/>
        <end position="20"/>
    </location>
</feature>
<comment type="similarity">
    <text evidence="2">Belongs to the PBP/GOBP family.</text>
</comment>
<evidence type="ECO:0000256" key="6">
    <source>
        <dbReference type="SAM" id="SignalP"/>
    </source>
</evidence>
<dbReference type="InterPro" id="IPR036728">
    <property type="entry name" value="PBP_GOBP_sf"/>
</dbReference>
<evidence type="ECO:0000256" key="3">
    <source>
        <dbReference type="ARBA" id="ARBA00022525"/>
    </source>
</evidence>
<name>A0A1Q3FT61_CULTA</name>
<keyword evidence="5" id="KW-1015">Disulfide bond</keyword>
<dbReference type="CDD" id="cd23992">
    <property type="entry name" value="PBP_GOBP"/>
    <property type="match status" value="1"/>
</dbReference>
<dbReference type="GO" id="GO:0005549">
    <property type="term" value="F:odorant binding"/>
    <property type="evidence" value="ECO:0007669"/>
    <property type="project" value="InterPro"/>
</dbReference>
<dbReference type="AlphaFoldDB" id="A0A1Q3FT61"/>
<proteinExistence type="inferred from homology"/>
<reference evidence="7" key="1">
    <citation type="submission" date="2017-01" db="EMBL/GenBank/DDBJ databases">
        <title>A deep insight into the sialotranscriptome of adult male and female Cluex tarsalis mosquitoes.</title>
        <authorList>
            <person name="Ribeiro J.M."/>
            <person name="Moreira F."/>
            <person name="Bernard K.A."/>
            <person name="Calvo E."/>
        </authorList>
    </citation>
    <scope>NUCLEOTIDE SEQUENCE</scope>
    <source>
        <strain evidence="7">Kern County</strain>
        <tissue evidence="7">Salivary glands</tissue>
    </source>
</reference>
<evidence type="ECO:0000313" key="7">
    <source>
        <dbReference type="EMBL" id="JAV30666.1"/>
    </source>
</evidence>
<accession>A0A1Q3FT61</accession>
<feature type="chain" id="PRO_5013111934" evidence="6">
    <location>
        <begin position="21"/>
        <end position="149"/>
    </location>
</feature>
<evidence type="ECO:0000256" key="2">
    <source>
        <dbReference type="ARBA" id="ARBA00008098"/>
    </source>
</evidence>
<evidence type="ECO:0000256" key="5">
    <source>
        <dbReference type="ARBA" id="ARBA00023157"/>
    </source>
</evidence>
<dbReference type="PANTHER" id="PTHR11857">
    <property type="entry name" value="ODORANT BINDING PROTEIN-RELATED"/>
    <property type="match status" value="1"/>
</dbReference>
<dbReference type="SUPFAM" id="SSF47565">
    <property type="entry name" value="Insect pheromone/odorant-binding proteins"/>
    <property type="match status" value="1"/>
</dbReference>
<dbReference type="EMBL" id="GFDL01004379">
    <property type="protein sequence ID" value="JAV30666.1"/>
    <property type="molecule type" value="Transcribed_RNA"/>
</dbReference>
<evidence type="ECO:0000256" key="1">
    <source>
        <dbReference type="ARBA" id="ARBA00004613"/>
    </source>
</evidence>
<keyword evidence="4 6" id="KW-0732">Signal</keyword>
<organism evidence="7">
    <name type="scientific">Culex tarsalis</name>
    <name type="common">Encephalitis mosquito</name>
    <dbReference type="NCBI Taxonomy" id="7177"/>
    <lineage>
        <taxon>Eukaryota</taxon>
        <taxon>Metazoa</taxon>
        <taxon>Ecdysozoa</taxon>
        <taxon>Arthropoda</taxon>
        <taxon>Hexapoda</taxon>
        <taxon>Insecta</taxon>
        <taxon>Pterygota</taxon>
        <taxon>Neoptera</taxon>
        <taxon>Endopterygota</taxon>
        <taxon>Diptera</taxon>
        <taxon>Nematocera</taxon>
        <taxon>Culicoidea</taxon>
        <taxon>Culicidae</taxon>
        <taxon>Culicinae</taxon>
        <taxon>Culicini</taxon>
        <taxon>Culex</taxon>
        <taxon>Culex</taxon>
    </lineage>
</organism>
<dbReference type="Gene3D" id="1.10.238.20">
    <property type="entry name" value="Pheromone/general odorant binding protein domain"/>
    <property type="match status" value="1"/>
</dbReference>
<dbReference type="Pfam" id="PF01395">
    <property type="entry name" value="PBP_GOBP"/>
    <property type="match status" value="1"/>
</dbReference>